<dbReference type="PANTHER" id="PTHR43033">
    <property type="entry name" value="TRNA(ILE)-LYSIDINE SYNTHASE-RELATED"/>
    <property type="match status" value="1"/>
</dbReference>
<feature type="domain" description="tRNA(Ile)-lysidine/2-thiocytidine synthase N-terminal" evidence="8">
    <location>
        <begin position="37"/>
        <end position="265"/>
    </location>
</feature>
<dbReference type="GO" id="GO:0032267">
    <property type="term" value="F:tRNA(Ile)-lysidine synthase activity"/>
    <property type="evidence" value="ECO:0007669"/>
    <property type="project" value="UniProtKB-EC"/>
</dbReference>
<keyword evidence="9" id="KW-1185">Reference proteome</keyword>
<dbReference type="HAMAP" id="MF_01161">
    <property type="entry name" value="tRNA_Ile_lys_synt"/>
    <property type="match status" value="1"/>
</dbReference>
<keyword evidence="4" id="KW-0547">Nucleotide-binding</keyword>
<evidence type="ECO:0000256" key="3">
    <source>
        <dbReference type="ARBA" id="ARBA00022694"/>
    </source>
</evidence>
<comment type="catalytic activity">
    <reaction evidence="6">
        <text>cytidine(34) in tRNA(Ile2) + L-lysine + ATP = lysidine(34) in tRNA(Ile2) + AMP + diphosphate + H(+)</text>
        <dbReference type="Rhea" id="RHEA:43744"/>
        <dbReference type="Rhea" id="RHEA-COMP:10625"/>
        <dbReference type="Rhea" id="RHEA-COMP:10670"/>
        <dbReference type="ChEBI" id="CHEBI:15378"/>
        <dbReference type="ChEBI" id="CHEBI:30616"/>
        <dbReference type="ChEBI" id="CHEBI:32551"/>
        <dbReference type="ChEBI" id="CHEBI:33019"/>
        <dbReference type="ChEBI" id="CHEBI:82748"/>
        <dbReference type="ChEBI" id="CHEBI:83665"/>
        <dbReference type="ChEBI" id="CHEBI:456215"/>
        <dbReference type="EC" id="6.3.4.19"/>
    </reaction>
</comment>
<dbReference type="EC" id="6.3.4.19" evidence="1"/>
<dbReference type="Pfam" id="PF01171">
    <property type="entry name" value="ATP_bind_3"/>
    <property type="match status" value="1"/>
</dbReference>
<dbReference type="GO" id="GO:0008033">
    <property type="term" value="P:tRNA processing"/>
    <property type="evidence" value="ECO:0007669"/>
    <property type="project" value="UniProtKB-KW"/>
</dbReference>
<sequence>MSIGRTPAGILLNSIQRQFNGAFTRLWQDGAGRKGRIGLAISGGVDSMALAWLCHEFQRNHHDAPKFTGFIVDHGVRDGSAIEASKVAGVLKSLKIKAKVLKLDWSSSSTPTEYPSAIAKPGAASNFETKARKLRYRALGQACCDAGIDSLVIAHHLNDQAETMLVRIHSGYNGDGLRGIQPEALLPENDALTRNPPNFQQGQYPDSHHHPSQLGDNLGPIKIFRPLLDFTKEDLIATCREAGVEWFEDHTNADKSLTIRNTVRHLLNGDDLPKALQTKRLYQLATNVRAQTDMIHKLDEAAFEKVKISLKPSVGLATCEIDTSQKLAPEGDEALENHVRAGLVRRLLSLVSPTELISLQALDLAVDMIFKAGTTNFSTLGVSLPIKAVVVAEVEIRDRTKAGTDSHVRQLTLCRTKSSDVKRSEADLHLSIPSHPEAAIQANDVLTQVQNDKIAWTSWHLFDHRYWIRVGRREFGDLEAFPMQSPPKIVIRLLNQKDLTQAAKAIKSNHPRQLYKKLHLNLRNALEAVPTPTIANTSVEGLRATLPAVFLSAEMNNNNNNSGVETDELLALPTLGWIRGVVTTAKNPADDPPQEWVFDWRYKQVELHPGNNPLHTIEGPESWTSAAKDPARTTLSPRVNSHHYLQRKFQPRRTKAV</sequence>
<feature type="region of interest" description="Disordered" evidence="7">
    <location>
        <begin position="190"/>
        <end position="212"/>
    </location>
</feature>
<evidence type="ECO:0000313" key="9">
    <source>
        <dbReference type="Proteomes" id="UP000504637"/>
    </source>
</evidence>
<organism evidence="10">
    <name type="scientific">Dissoconium aciculare CBS 342.82</name>
    <dbReference type="NCBI Taxonomy" id="1314786"/>
    <lineage>
        <taxon>Eukaryota</taxon>
        <taxon>Fungi</taxon>
        <taxon>Dikarya</taxon>
        <taxon>Ascomycota</taxon>
        <taxon>Pezizomycotina</taxon>
        <taxon>Dothideomycetes</taxon>
        <taxon>Dothideomycetidae</taxon>
        <taxon>Mycosphaerellales</taxon>
        <taxon>Dissoconiaceae</taxon>
        <taxon>Dissoconium</taxon>
    </lineage>
</organism>
<gene>
    <name evidence="10" type="ORF">K489DRAFT_381527</name>
</gene>
<evidence type="ECO:0000256" key="7">
    <source>
        <dbReference type="SAM" id="MobiDB-lite"/>
    </source>
</evidence>
<dbReference type="InterPro" id="IPR012094">
    <property type="entry name" value="tRNA_Ile_lys_synt"/>
</dbReference>
<dbReference type="InterPro" id="IPR012795">
    <property type="entry name" value="tRNA_Ile_lys_synt_N"/>
</dbReference>
<dbReference type="InterPro" id="IPR014729">
    <property type="entry name" value="Rossmann-like_a/b/a_fold"/>
</dbReference>
<dbReference type="Proteomes" id="UP000504637">
    <property type="component" value="Unplaced"/>
</dbReference>
<evidence type="ECO:0000256" key="6">
    <source>
        <dbReference type="ARBA" id="ARBA00048539"/>
    </source>
</evidence>
<dbReference type="GO" id="GO:0005524">
    <property type="term" value="F:ATP binding"/>
    <property type="evidence" value="ECO:0007669"/>
    <property type="project" value="UniProtKB-KW"/>
</dbReference>
<evidence type="ECO:0000259" key="8">
    <source>
        <dbReference type="Pfam" id="PF01171"/>
    </source>
</evidence>
<keyword evidence="2" id="KW-0436">Ligase</keyword>
<name>A0A6J3M205_9PEZI</name>
<evidence type="ECO:0000256" key="1">
    <source>
        <dbReference type="ARBA" id="ARBA00013267"/>
    </source>
</evidence>
<dbReference type="PANTHER" id="PTHR43033:SF1">
    <property type="entry name" value="TRNA(ILE)-LYSIDINE SYNTHASE-RELATED"/>
    <property type="match status" value="1"/>
</dbReference>
<reference evidence="10" key="3">
    <citation type="submission" date="2025-08" db="UniProtKB">
        <authorList>
            <consortium name="RefSeq"/>
        </authorList>
    </citation>
    <scope>IDENTIFICATION</scope>
    <source>
        <strain evidence="10">CBS 342.82</strain>
    </source>
</reference>
<evidence type="ECO:0000256" key="4">
    <source>
        <dbReference type="ARBA" id="ARBA00022741"/>
    </source>
</evidence>
<reference evidence="10" key="1">
    <citation type="submission" date="2020-01" db="EMBL/GenBank/DDBJ databases">
        <authorList>
            <consortium name="DOE Joint Genome Institute"/>
            <person name="Haridas S."/>
            <person name="Albert R."/>
            <person name="Binder M."/>
            <person name="Bloem J."/>
            <person name="Labutti K."/>
            <person name="Salamov A."/>
            <person name="Andreopoulos B."/>
            <person name="Baker S.E."/>
            <person name="Barry K."/>
            <person name="Bills G."/>
            <person name="Bluhm B.H."/>
            <person name="Cannon C."/>
            <person name="Castanera R."/>
            <person name="Culley D.E."/>
            <person name="Daum C."/>
            <person name="Ezra D."/>
            <person name="Gonzalez J.B."/>
            <person name="Henrissat B."/>
            <person name="Kuo A."/>
            <person name="Liang C."/>
            <person name="Lipzen A."/>
            <person name="Lutzoni F."/>
            <person name="Magnuson J."/>
            <person name="Mondo S."/>
            <person name="Nolan M."/>
            <person name="Ohm R."/>
            <person name="Pangilinan J."/>
            <person name="Park H.-J."/>
            <person name="Ramirez L."/>
            <person name="Alfaro M."/>
            <person name="Sun H."/>
            <person name="Tritt A."/>
            <person name="Yoshinaga Y."/>
            <person name="Zwiers L.-H."/>
            <person name="Turgeon B.G."/>
            <person name="Goodwin S.B."/>
            <person name="Spatafora J.W."/>
            <person name="Crous P.W."/>
            <person name="Grigoriev I.V."/>
        </authorList>
    </citation>
    <scope>NUCLEOTIDE SEQUENCE</scope>
    <source>
        <strain evidence="10">CBS 342.82</strain>
    </source>
</reference>
<protein>
    <recommendedName>
        <fullName evidence="1">tRNA(Ile)-lysidine synthetase</fullName>
        <ecNumber evidence="1">6.3.4.19</ecNumber>
    </recommendedName>
</protein>
<accession>A0A6J3M205</accession>
<proteinExistence type="inferred from homology"/>
<dbReference type="OrthoDB" id="434144at2759"/>
<dbReference type="CDD" id="cd01992">
    <property type="entry name" value="TilS_N"/>
    <property type="match status" value="1"/>
</dbReference>
<evidence type="ECO:0000256" key="5">
    <source>
        <dbReference type="ARBA" id="ARBA00022840"/>
    </source>
</evidence>
<dbReference type="InterPro" id="IPR011063">
    <property type="entry name" value="TilS/TtcA_N"/>
</dbReference>
<reference evidence="10" key="2">
    <citation type="submission" date="2020-04" db="EMBL/GenBank/DDBJ databases">
        <authorList>
            <consortium name="NCBI Genome Project"/>
        </authorList>
    </citation>
    <scope>NUCLEOTIDE SEQUENCE</scope>
    <source>
        <strain evidence="10">CBS 342.82</strain>
    </source>
</reference>
<dbReference type="Gene3D" id="3.40.50.620">
    <property type="entry name" value="HUPs"/>
    <property type="match status" value="1"/>
</dbReference>
<evidence type="ECO:0000256" key="2">
    <source>
        <dbReference type="ARBA" id="ARBA00022598"/>
    </source>
</evidence>
<dbReference type="SUPFAM" id="SSF52402">
    <property type="entry name" value="Adenine nucleotide alpha hydrolases-like"/>
    <property type="match status" value="1"/>
</dbReference>
<keyword evidence="3" id="KW-0819">tRNA processing</keyword>
<dbReference type="NCBIfam" id="TIGR02432">
    <property type="entry name" value="lysidine_TilS_N"/>
    <property type="match status" value="1"/>
</dbReference>
<dbReference type="GeneID" id="54362940"/>
<feature type="compositionally biased region" description="Polar residues" evidence="7">
    <location>
        <begin position="195"/>
        <end position="204"/>
    </location>
</feature>
<evidence type="ECO:0000313" key="10">
    <source>
        <dbReference type="RefSeq" id="XP_033458565.1"/>
    </source>
</evidence>
<dbReference type="AlphaFoldDB" id="A0A6J3M205"/>
<dbReference type="RefSeq" id="XP_033458565.1">
    <property type="nucleotide sequence ID" value="XM_033605140.1"/>
</dbReference>
<keyword evidence="5" id="KW-0067">ATP-binding</keyword>